<evidence type="ECO:0000313" key="1">
    <source>
        <dbReference type="EMBL" id="KUM46480.1"/>
    </source>
</evidence>
<dbReference type="EMBL" id="LKAM01000011">
    <property type="protein sequence ID" value="KUM46480.1"/>
    <property type="molecule type" value="Genomic_DNA"/>
</dbReference>
<reference evidence="1" key="1">
    <citation type="journal article" date="2015" name="Genome Biol. Evol.">
        <title>Organellar Genomes of White Spruce (Picea glauca): Assembly and Annotation.</title>
        <authorList>
            <person name="Jackman S.D."/>
            <person name="Warren R.L."/>
            <person name="Gibb E.A."/>
            <person name="Vandervalk B.P."/>
            <person name="Mohamadi H."/>
            <person name="Chu J."/>
            <person name="Raymond A."/>
            <person name="Pleasance S."/>
            <person name="Coope R."/>
            <person name="Wildung M.R."/>
            <person name="Ritland C.E."/>
            <person name="Bousquet J."/>
            <person name="Jones S.J."/>
            <person name="Bohlmann J."/>
            <person name="Birol I."/>
        </authorList>
    </citation>
    <scope>NUCLEOTIDE SEQUENCE [LARGE SCALE GENOMIC DNA]</scope>
    <source>
        <tissue evidence="1">Flushing bud</tissue>
    </source>
</reference>
<organism evidence="1">
    <name type="scientific">Picea glauca</name>
    <name type="common">White spruce</name>
    <name type="synonym">Pinus glauca</name>
    <dbReference type="NCBI Taxonomy" id="3330"/>
    <lineage>
        <taxon>Eukaryota</taxon>
        <taxon>Viridiplantae</taxon>
        <taxon>Streptophyta</taxon>
        <taxon>Embryophyta</taxon>
        <taxon>Tracheophyta</taxon>
        <taxon>Spermatophyta</taxon>
        <taxon>Pinopsida</taxon>
        <taxon>Pinidae</taxon>
        <taxon>Conifers I</taxon>
        <taxon>Pinales</taxon>
        <taxon>Pinaceae</taxon>
        <taxon>Picea</taxon>
    </lineage>
</organism>
<comment type="caution">
    <text evidence="1">The sequence shown here is derived from an EMBL/GenBank/DDBJ whole genome shotgun (WGS) entry which is preliminary data.</text>
</comment>
<protein>
    <submittedName>
        <fullName evidence="1">Uncharacterized protein</fullName>
    </submittedName>
</protein>
<geneLocation type="mitochondrion" evidence="1"/>
<gene>
    <name evidence="1" type="ORF">ABT39_MTgene1581</name>
</gene>
<name>A0A101LW81_PICGL</name>
<dbReference type="AlphaFoldDB" id="A0A101LW81"/>
<keyword evidence="1" id="KW-0496">Mitochondrion</keyword>
<sequence>MVDVSGGWGRGAVHARNPYGQSGRTLRGMSCFHLDFYLYTLHLSLLRRKSDYVPLCAFFLLINC</sequence>
<accession>A0A101LW81</accession>
<proteinExistence type="predicted"/>